<evidence type="ECO:0000313" key="5">
    <source>
        <dbReference type="Proteomes" id="UP000270291"/>
    </source>
</evidence>
<evidence type="ECO:0000256" key="1">
    <source>
        <dbReference type="SAM" id="MobiDB-lite"/>
    </source>
</evidence>
<feature type="transmembrane region" description="Helical" evidence="2">
    <location>
        <begin position="360"/>
        <end position="378"/>
    </location>
</feature>
<gene>
    <name evidence="4" type="ORF">EI293_13900</name>
</gene>
<dbReference type="InterPro" id="IPR000620">
    <property type="entry name" value="EamA_dom"/>
</dbReference>
<feature type="domain" description="EamA" evidence="3">
    <location>
        <begin position="96"/>
        <end position="236"/>
    </location>
</feature>
<evidence type="ECO:0000259" key="3">
    <source>
        <dbReference type="Pfam" id="PF00892"/>
    </source>
</evidence>
<feature type="compositionally biased region" description="Gly residues" evidence="1">
    <location>
        <begin position="31"/>
        <end position="49"/>
    </location>
</feature>
<evidence type="ECO:0000313" key="4">
    <source>
        <dbReference type="EMBL" id="RSK42885.1"/>
    </source>
</evidence>
<feature type="transmembrane region" description="Helical" evidence="2">
    <location>
        <begin position="271"/>
        <end position="292"/>
    </location>
</feature>
<feature type="transmembrane region" description="Helical" evidence="2">
    <location>
        <begin position="96"/>
        <end position="116"/>
    </location>
</feature>
<dbReference type="PANTHER" id="PTHR22911:SF137">
    <property type="entry name" value="SOLUTE CARRIER FAMILY 35 MEMBER G2-RELATED"/>
    <property type="match status" value="1"/>
</dbReference>
<keyword evidence="2" id="KW-0812">Transmembrane</keyword>
<keyword evidence="5" id="KW-1185">Reference proteome</keyword>
<evidence type="ECO:0000256" key="2">
    <source>
        <dbReference type="SAM" id="Phobius"/>
    </source>
</evidence>
<dbReference type="AlphaFoldDB" id="A0A3R9MCW8"/>
<dbReference type="Proteomes" id="UP000270291">
    <property type="component" value="Unassembled WGS sequence"/>
</dbReference>
<name>A0A3R9MCW8_9BACT</name>
<accession>A0A3R9MCW8</accession>
<dbReference type="GO" id="GO:0016020">
    <property type="term" value="C:membrane"/>
    <property type="evidence" value="ECO:0007669"/>
    <property type="project" value="InterPro"/>
</dbReference>
<dbReference type="SUPFAM" id="SSF103481">
    <property type="entry name" value="Multidrug resistance efflux transporter EmrE"/>
    <property type="match status" value="2"/>
</dbReference>
<feature type="transmembrane region" description="Helical" evidence="2">
    <location>
        <begin position="243"/>
        <end position="259"/>
    </location>
</feature>
<keyword evidence="2" id="KW-1133">Transmembrane helix</keyword>
<feature type="transmembrane region" description="Helical" evidence="2">
    <location>
        <begin position="163"/>
        <end position="185"/>
    </location>
</feature>
<dbReference type="EMBL" id="RWIU01000004">
    <property type="protein sequence ID" value="RSK42885.1"/>
    <property type="molecule type" value="Genomic_DNA"/>
</dbReference>
<reference evidence="4 5" key="1">
    <citation type="submission" date="2018-12" db="EMBL/GenBank/DDBJ databases">
        <authorList>
            <person name="Feng G."/>
            <person name="Zhu H."/>
        </authorList>
    </citation>
    <scope>NUCLEOTIDE SEQUENCE [LARGE SCALE GENOMIC DNA]</scope>
    <source>
        <strain evidence="4 5">LMG 26000</strain>
    </source>
</reference>
<feature type="transmembrane region" description="Helical" evidence="2">
    <location>
        <begin position="337"/>
        <end position="354"/>
    </location>
</feature>
<proteinExistence type="predicted"/>
<comment type="caution">
    <text evidence="4">The sequence shown here is derived from an EMBL/GenBank/DDBJ whole genome shotgun (WGS) entry which is preliminary data.</text>
</comment>
<feature type="transmembrane region" description="Helical" evidence="2">
    <location>
        <begin position="304"/>
        <end position="325"/>
    </location>
</feature>
<feature type="transmembrane region" description="Helical" evidence="2">
    <location>
        <begin position="197"/>
        <end position="214"/>
    </location>
</feature>
<dbReference type="Pfam" id="PF00892">
    <property type="entry name" value="EamA"/>
    <property type="match status" value="2"/>
</dbReference>
<dbReference type="InterPro" id="IPR037185">
    <property type="entry name" value="EmrE-like"/>
</dbReference>
<feature type="domain" description="EamA" evidence="3">
    <location>
        <begin position="246"/>
        <end position="376"/>
    </location>
</feature>
<dbReference type="PANTHER" id="PTHR22911">
    <property type="entry name" value="ACYL-MALONYL CONDENSING ENZYME-RELATED"/>
    <property type="match status" value="1"/>
</dbReference>
<feature type="transmembrane region" description="Helical" evidence="2">
    <location>
        <begin position="221"/>
        <end position="237"/>
    </location>
</feature>
<dbReference type="OrthoDB" id="369870at2"/>
<feature type="region of interest" description="Disordered" evidence="1">
    <location>
        <begin position="30"/>
        <end position="49"/>
    </location>
</feature>
<keyword evidence="2" id="KW-0472">Membrane</keyword>
<organism evidence="4 5">
    <name type="scientific">Hymenobacter perfusus</name>
    <dbReference type="NCBI Taxonomy" id="1236770"/>
    <lineage>
        <taxon>Bacteria</taxon>
        <taxon>Pseudomonadati</taxon>
        <taxon>Bacteroidota</taxon>
        <taxon>Cytophagia</taxon>
        <taxon>Cytophagales</taxon>
        <taxon>Hymenobacteraceae</taxon>
        <taxon>Hymenobacter</taxon>
    </lineage>
</organism>
<protein>
    <submittedName>
        <fullName evidence="4">Permease</fullName>
    </submittedName>
</protein>
<sequence length="384" mass="41483">MAVVLGAAQGQEQAVGWRFHAAAIQQQTLHGGRGGGELQQGTAGKGGQIGELKHSAAKVRRAGEAAAGSRRAGNAGLPLRFRCSAPLVLKLSRHHLSAFAAFFIWGFFPIPLRWLVGYASGQILFFRVLLSLLLLLLIHGLGRRDVVRQTRAQWRTATGAERRPVLISTLVGGALLTSNWLLFIYVINEVSVQAGSFAYLICPILTALLGFVVLREKLRRNQWLAIGLAAASCVLLGSGEFRTLGMSLVVAFTYAAYLISQRRLQGYDRLVLLTVQLAVSAVVILPLAPLLGAQPLAGLRDGHLLLVALLLSTVFTIIPLFLNLYALNVLPSGTVGIFMYLNPLLSFLLAFLYFGEQATGVQLAAYGIIFLSIGLYNWRGRAIG</sequence>
<feature type="transmembrane region" description="Helical" evidence="2">
    <location>
        <begin position="122"/>
        <end position="142"/>
    </location>
</feature>